<dbReference type="Proteomes" id="UP000735302">
    <property type="component" value="Unassembled WGS sequence"/>
</dbReference>
<keyword evidence="3" id="KW-0964">Secreted</keyword>
<comment type="subcellular location">
    <subcellularLocation>
        <location evidence="1">Secreted</location>
    </subcellularLocation>
</comment>
<evidence type="ECO:0000313" key="7">
    <source>
        <dbReference type="Proteomes" id="UP000735302"/>
    </source>
</evidence>
<dbReference type="AlphaFoldDB" id="A0AAV4ADG3"/>
<comment type="caution">
    <text evidence="6">The sequence shown here is derived from an EMBL/GenBank/DDBJ whole genome shotgun (WGS) entry which is preliminary data.</text>
</comment>
<dbReference type="GO" id="GO:0031012">
    <property type="term" value="C:extracellular matrix"/>
    <property type="evidence" value="ECO:0007669"/>
    <property type="project" value="TreeGrafter"/>
</dbReference>
<reference evidence="6 7" key="1">
    <citation type="journal article" date="2021" name="Elife">
        <title>Chloroplast acquisition without the gene transfer in kleptoplastic sea slugs, Plakobranchus ocellatus.</title>
        <authorList>
            <person name="Maeda T."/>
            <person name="Takahashi S."/>
            <person name="Yoshida T."/>
            <person name="Shimamura S."/>
            <person name="Takaki Y."/>
            <person name="Nagai Y."/>
            <person name="Toyoda A."/>
            <person name="Suzuki Y."/>
            <person name="Arimoto A."/>
            <person name="Ishii H."/>
            <person name="Satoh N."/>
            <person name="Nishiyama T."/>
            <person name="Hasebe M."/>
            <person name="Maruyama T."/>
            <person name="Minagawa J."/>
            <person name="Obokata J."/>
            <person name="Shigenobu S."/>
        </authorList>
    </citation>
    <scope>NUCLEOTIDE SEQUENCE [LARGE SCALE GENOMIC DNA]</scope>
</reference>
<comment type="similarity">
    <text evidence="2">Belongs to the dermatopontin family.</text>
</comment>
<keyword evidence="5" id="KW-0732">Signal</keyword>
<dbReference type="GO" id="GO:0030199">
    <property type="term" value="P:collagen fibril organization"/>
    <property type="evidence" value="ECO:0007669"/>
    <property type="project" value="TreeGrafter"/>
</dbReference>
<accession>A0AAV4ADG3</accession>
<sequence>MSTLVALSVALAIAFYSSGTNGQFINGYDQPFLHACNGNQVLKSVYSVHSNGAEDRRWRFTCAAAPNGASPSNCYWTDYVNTWDQPISFMCNSDYVISGLQSYHSNGAEDRRFKFKCCKHEGYKAYSCSITSYLNSWDRVLNYNVPNGRVIVGTASEHSNGAEDRRYKFISCQYGRLVPPS</sequence>
<protein>
    <submittedName>
        <fullName evidence="6">Hemagglutinin/amebocyte aggregation factor</fullName>
    </submittedName>
</protein>
<evidence type="ECO:0000256" key="2">
    <source>
        <dbReference type="ARBA" id="ARBA00008712"/>
    </source>
</evidence>
<name>A0AAV4ADG3_9GAST</name>
<dbReference type="PANTHER" id="PTHR15040:SF1">
    <property type="entry name" value="DERMATOPONTIN-LIKE ISOFORM X1"/>
    <property type="match status" value="1"/>
</dbReference>
<feature type="signal peptide" evidence="5">
    <location>
        <begin position="1"/>
        <end position="22"/>
    </location>
</feature>
<keyword evidence="4" id="KW-1015">Disulfide bond</keyword>
<evidence type="ECO:0000256" key="4">
    <source>
        <dbReference type="ARBA" id="ARBA00023157"/>
    </source>
</evidence>
<evidence type="ECO:0000313" key="6">
    <source>
        <dbReference type="EMBL" id="GFO09206.1"/>
    </source>
</evidence>
<dbReference type="InterPro" id="IPR026645">
    <property type="entry name" value="Dermatopontin"/>
</dbReference>
<dbReference type="PANTHER" id="PTHR15040">
    <property type="entry name" value="DERMATOPONTIN-RELATED"/>
    <property type="match status" value="1"/>
</dbReference>
<dbReference type="EMBL" id="BLXT01004061">
    <property type="protein sequence ID" value="GFO09206.1"/>
    <property type="molecule type" value="Genomic_DNA"/>
</dbReference>
<gene>
    <name evidence="6" type="ORF">PoB_003571100</name>
</gene>
<keyword evidence="7" id="KW-1185">Reference proteome</keyword>
<evidence type="ECO:0000256" key="5">
    <source>
        <dbReference type="SAM" id="SignalP"/>
    </source>
</evidence>
<feature type="chain" id="PRO_5043517425" evidence="5">
    <location>
        <begin position="23"/>
        <end position="181"/>
    </location>
</feature>
<evidence type="ECO:0000256" key="1">
    <source>
        <dbReference type="ARBA" id="ARBA00004613"/>
    </source>
</evidence>
<evidence type="ECO:0000256" key="3">
    <source>
        <dbReference type="ARBA" id="ARBA00022525"/>
    </source>
</evidence>
<dbReference type="Pfam" id="PF14704">
    <property type="entry name" value="DERM"/>
    <property type="match status" value="1"/>
</dbReference>
<organism evidence="6 7">
    <name type="scientific">Plakobranchus ocellatus</name>
    <dbReference type="NCBI Taxonomy" id="259542"/>
    <lineage>
        <taxon>Eukaryota</taxon>
        <taxon>Metazoa</taxon>
        <taxon>Spiralia</taxon>
        <taxon>Lophotrochozoa</taxon>
        <taxon>Mollusca</taxon>
        <taxon>Gastropoda</taxon>
        <taxon>Heterobranchia</taxon>
        <taxon>Euthyneura</taxon>
        <taxon>Panpulmonata</taxon>
        <taxon>Sacoglossa</taxon>
        <taxon>Placobranchoidea</taxon>
        <taxon>Plakobranchidae</taxon>
        <taxon>Plakobranchus</taxon>
    </lineage>
</organism>
<proteinExistence type="inferred from homology"/>
<dbReference type="GO" id="GO:0005615">
    <property type="term" value="C:extracellular space"/>
    <property type="evidence" value="ECO:0007669"/>
    <property type="project" value="TreeGrafter"/>
</dbReference>